<dbReference type="SUPFAM" id="SSF56176">
    <property type="entry name" value="FAD-binding/transporter-associated domain-like"/>
    <property type="match status" value="1"/>
</dbReference>
<evidence type="ECO:0000256" key="1">
    <source>
        <dbReference type="ARBA" id="ARBA00005466"/>
    </source>
</evidence>
<evidence type="ECO:0000259" key="4">
    <source>
        <dbReference type="PROSITE" id="PS51387"/>
    </source>
</evidence>
<evidence type="ECO:0000256" key="3">
    <source>
        <dbReference type="SAM" id="SignalP"/>
    </source>
</evidence>
<accession>A0ABR2I2A5</accession>
<keyword evidence="2" id="KW-0560">Oxidoreductase</keyword>
<dbReference type="PANTHER" id="PTHR13878">
    <property type="entry name" value="GULONOLACTONE OXIDASE"/>
    <property type="match status" value="1"/>
</dbReference>
<dbReference type="InterPro" id="IPR012951">
    <property type="entry name" value="BBE"/>
</dbReference>
<gene>
    <name evidence="5" type="ORF">PGQ11_012420</name>
</gene>
<dbReference type="InterPro" id="IPR050432">
    <property type="entry name" value="FAD-linked_Oxidoreductases_BP"/>
</dbReference>
<comment type="caution">
    <text evidence="5">The sequence shown here is derived from an EMBL/GenBank/DDBJ whole genome shotgun (WGS) entry which is preliminary data.</text>
</comment>
<keyword evidence="6" id="KW-1185">Reference proteome</keyword>
<dbReference type="Proteomes" id="UP001390339">
    <property type="component" value="Unassembled WGS sequence"/>
</dbReference>
<dbReference type="InterPro" id="IPR016166">
    <property type="entry name" value="FAD-bd_PCMH"/>
</dbReference>
<evidence type="ECO:0000313" key="5">
    <source>
        <dbReference type="EMBL" id="KAK8856508.1"/>
    </source>
</evidence>
<feature type="chain" id="PRO_5047011090" evidence="3">
    <location>
        <begin position="21"/>
        <end position="652"/>
    </location>
</feature>
<evidence type="ECO:0000313" key="6">
    <source>
        <dbReference type="Proteomes" id="UP001390339"/>
    </source>
</evidence>
<keyword evidence="3" id="KW-0732">Signal</keyword>
<name>A0ABR2I2A5_9PEZI</name>
<dbReference type="InterPro" id="IPR006094">
    <property type="entry name" value="Oxid_FAD_bind_N"/>
</dbReference>
<feature type="domain" description="FAD-binding PCMH-type" evidence="4">
    <location>
        <begin position="178"/>
        <end position="359"/>
    </location>
</feature>
<organism evidence="5 6">
    <name type="scientific">Apiospora arundinis</name>
    <dbReference type="NCBI Taxonomy" id="335852"/>
    <lineage>
        <taxon>Eukaryota</taxon>
        <taxon>Fungi</taxon>
        <taxon>Dikarya</taxon>
        <taxon>Ascomycota</taxon>
        <taxon>Pezizomycotina</taxon>
        <taxon>Sordariomycetes</taxon>
        <taxon>Xylariomycetidae</taxon>
        <taxon>Amphisphaeriales</taxon>
        <taxon>Apiosporaceae</taxon>
        <taxon>Apiospora</taxon>
    </lineage>
</organism>
<comment type="similarity">
    <text evidence="1">Belongs to the oxygen-dependent FAD-linked oxidoreductase family.</text>
</comment>
<dbReference type="Pfam" id="PF01565">
    <property type="entry name" value="FAD_binding_4"/>
    <property type="match status" value="1"/>
</dbReference>
<proteinExistence type="inferred from homology"/>
<sequence length="652" mass="71447">MHSYISKAVVACLIVAAVDARRLDLGKRSQSVTTRVSTDSAAGASWFEYEKHQLTQDALEGLRARSSEPKVADLIAFDTSPDLQPGECRTFPGDNSWPSESEWSDLNDLLDGSLIRTVPIAAPCYKDWGVYNKEQCDAITNQFSNPYLHESDPTSTMWPIWQGRSCLPTDDPDGTCTLGAYPVYAVNVTNVAQIQTALNFARNKNLRFVIKNTGHCFLGKSNGAGALSVWTHNLRDIEFLPDYQSSGGGYRGTALKVGAGVTVREVYEAAHRHGVSALGGICESVGFAGGYITGGGHTPLSGLYGMASDQALAFEVVTADGRFVTASESSHPDLYWALRGGGGSTYGVVTSVIVRVHPKVHSVMSTFKFETSPSLSNETFFAGIKAYLEHFVPFTDAGTYSYFFVFFKNSTYSFQMQPFFAPNHTIESFNRLTKPLFDRWEELGIKITPNTTVYEEFLPAYMDAWSIGTEGGGSVVGGTNSLPSNRLFPRANFVDPAKFNATWDAVAQHMAGGHRIIGYHQAPQNRLGVDNGVSSVWRDVVAFLITGADIPPKATAAQLREAGEEINSMLEPWRKVAPVSEGGGAYLNEANVLEPDWQVNFYGKQYPELLRIKQKWDPKGVFYATTGVGSENWEVRTQEQGLPTQNGRLCRL</sequence>
<dbReference type="Pfam" id="PF08031">
    <property type="entry name" value="BBE"/>
    <property type="match status" value="1"/>
</dbReference>
<feature type="signal peptide" evidence="3">
    <location>
        <begin position="1"/>
        <end position="20"/>
    </location>
</feature>
<dbReference type="EMBL" id="JAPCWZ010000007">
    <property type="protein sequence ID" value="KAK8856508.1"/>
    <property type="molecule type" value="Genomic_DNA"/>
</dbReference>
<dbReference type="InterPro" id="IPR016169">
    <property type="entry name" value="FAD-bd_PCMH_sub2"/>
</dbReference>
<dbReference type="PANTHER" id="PTHR13878:SF91">
    <property type="entry name" value="FAD BINDING DOMAIN PROTEIN (AFU_ORTHOLOGUE AFUA_6G12070)-RELATED"/>
    <property type="match status" value="1"/>
</dbReference>
<dbReference type="Gene3D" id="3.30.465.10">
    <property type="match status" value="2"/>
</dbReference>
<evidence type="ECO:0000256" key="2">
    <source>
        <dbReference type="ARBA" id="ARBA00023002"/>
    </source>
</evidence>
<dbReference type="InterPro" id="IPR036318">
    <property type="entry name" value="FAD-bd_PCMH-like_sf"/>
</dbReference>
<reference evidence="5 6" key="1">
    <citation type="journal article" date="2024" name="IMA Fungus">
        <title>Apiospora arundinis, a panoply of carbohydrate-active enzymes and secondary metabolites.</title>
        <authorList>
            <person name="Sorensen T."/>
            <person name="Petersen C."/>
            <person name="Muurmann A.T."/>
            <person name="Christiansen J.V."/>
            <person name="Brundto M.L."/>
            <person name="Overgaard C.K."/>
            <person name="Boysen A.T."/>
            <person name="Wollenberg R.D."/>
            <person name="Larsen T.O."/>
            <person name="Sorensen J.L."/>
            <person name="Nielsen K.L."/>
            <person name="Sondergaard T.E."/>
        </authorList>
    </citation>
    <scope>NUCLEOTIDE SEQUENCE [LARGE SCALE GENOMIC DNA]</scope>
    <source>
        <strain evidence="5 6">AAU 773</strain>
    </source>
</reference>
<protein>
    <submittedName>
        <fullName evidence="5">FAD-binding domain-containing protein</fullName>
    </submittedName>
</protein>
<dbReference type="PROSITE" id="PS51387">
    <property type="entry name" value="FAD_PCMH"/>
    <property type="match status" value="1"/>
</dbReference>